<keyword evidence="13" id="KW-0539">Nucleus</keyword>
<evidence type="ECO:0000256" key="9">
    <source>
        <dbReference type="ARBA" id="ARBA00022776"/>
    </source>
</evidence>
<evidence type="ECO:0000256" key="11">
    <source>
        <dbReference type="ARBA" id="ARBA00022838"/>
    </source>
</evidence>
<evidence type="ECO:0000256" key="6">
    <source>
        <dbReference type="ARBA" id="ARBA00022490"/>
    </source>
</evidence>
<evidence type="ECO:0000256" key="14">
    <source>
        <dbReference type="ARBA" id="ARBA00023306"/>
    </source>
</evidence>
<evidence type="ECO:0000256" key="10">
    <source>
        <dbReference type="ARBA" id="ARBA00022829"/>
    </source>
</evidence>
<reference evidence="20" key="1">
    <citation type="submission" date="2022-11" db="EMBL/GenBank/DDBJ databases">
        <authorList>
            <person name="Petersen C."/>
        </authorList>
    </citation>
    <scope>NUCLEOTIDE SEQUENCE</scope>
    <source>
        <strain evidence="20">IBT 34128</strain>
    </source>
</reference>
<keyword evidence="15" id="KW-0137">Centromere</keyword>
<organism evidence="20 21">
    <name type="scientific">Penicillium alfredii</name>
    <dbReference type="NCBI Taxonomy" id="1506179"/>
    <lineage>
        <taxon>Eukaryota</taxon>
        <taxon>Fungi</taxon>
        <taxon>Dikarya</taxon>
        <taxon>Ascomycota</taxon>
        <taxon>Pezizomycotina</taxon>
        <taxon>Eurotiomycetes</taxon>
        <taxon>Eurotiomycetidae</taxon>
        <taxon>Eurotiales</taxon>
        <taxon>Aspergillaceae</taxon>
        <taxon>Penicillium</taxon>
    </lineage>
</organism>
<keyword evidence="12" id="KW-0206">Cytoskeleton</keyword>
<evidence type="ECO:0000256" key="12">
    <source>
        <dbReference type="ARBA" id="ARBA00023212"/>
    </source>
</evidence>
<name>A0A9W9ERK9_9EURO</name>
<keyword evidence="5" id="KW-0158">Chromosome</keyword>
<keyword evidence="9" id="KW-0498">Mitosis</keyword>
<comment type="subcellular location">
    <subcellularLocation>
        <location evidence="3">Chromosome</location>
        <location evidence="3">Centromere</location>
        <location evidence="3">Kinetochore</location>
    </subcellularLocation>
    <subcellularLocation>
        <location evidence="2">Cytoplasm</location>
        <location evidence="2">Cytoskeleton</location>
        <location evidence="2">Spindle</location>
    </subcellularLocation>
    <subcellularLocation>
        <location evidence="1">Nucleus</location>
    </subcellularLocation>
</comment>
<dbReference type="AlphaFoldDB" id="A0A9W9ERK9"/>
<dbReference type="GO" id="GO:0051301">
    <property type="term" value="P:cell division"/>
    <property type="evidence" value="ECO:0007669"/>
    <property type="project" value="UniProtKB-KW"/>
</dbReference>
<keyword evidence="8" id="KW-0493">Microtubule</keyword>
<reference evidence="20" key="2">
    <citation type="journal article" date="2023" name="IMA Fungus">
        <title>Comparative genomic study of the Penicillium genus elucidates a diverse pangenome and 15 lateral gene transfer events.</title>
        <authorList>
            <person name="Petersen C."/>
            <person name="Sorensen T."/>
            <person name="Nielsen M.R."/>
            <person name="Sondergaard T.E."/>
            <person name="Sorensen J.L."/>
            <person name="Fitzpatrick D.A."/>
            <person name="Frisvad J.C."/>
            <person name="Nielsen K.L."/>
        </authorList>
    </citation>
    <scope>NUCLEOTIDE SEQUENCE</scope>
    <source>
        <strain evidence="20">IBT 34128</strain>
    </source>
</reference>
<evidence type="ECO:0000256" key="1">
    <source>
        <dbReference type="ARBA" id="ARBA00004123"/>
    </source>
</evidence>
<evidence type="ECO:0000256" key="19">
    <source>
        <dbReference type="SAM" id="MobiDB-lite"/>
    </source>
</evidence>
<feature type="region of interest" description="Disordered" evidence="19">
    <location>
        <begin position="1"/>
        <end position="25"/>
    </location>
</feature>
<dbReference type="GO" id="GO:0005874">
    <property type="term" value="C:microtubule"/>
    <property type="evidence" value="ECO:0007669"/>
    <property type="project" value="UniProtKB-KW"/>
</dbReference>
<feature type="compositionally biased region" description="Low complexity" evidence="19">
    <location>
        <begin position="97"/>
        <end position="107"/>
    </location>
</feature>
<dbReference type="Proteomes" id="UP001141434">
    <property type="component" value="Unassembled WGS sequence"/>
</dbReference>
<protein>
    <recommendedName>
        <fullName evidence="16">DASH complex subunit DAD3</fullName>
    </recommendedName>
    <alternativeName>
        <fullName evidence="17">Outer kinetochore protein DAD3</fullName>
    </alternativeName>
</protein>
<evidence type="ECO:0000256" key="16">
    <source>
        <dbReference type="ARBA" id="ARBA00044179"/>
    </source>
</evidence>
<keyword evidence="18" id="KW-0175">Coiled coil</keyword>
<comment type="similarity">
    <text evidence="4">Belongs to the DASH complex DAD3 family.</text>
</comment>
<evidence type="ECO:0000256" key="17">
    <source>
        <dbReference type="ARBA" id="ARBA00044305"/>
    </source>
</evidence>
<keyword evidence="21" id="KW-1185">Reference proteome</keyword>
<dbReference type="GO" id="GO:0008608">
    <property type="term" value="P:attachment of spindle microtubules to kinetochore"/>
    <property type="evidence" value="ECO:0007669"/>
    <property type="project" value="InterPro"/>
</dbReference>
<dbReference type="Pfam" id="PF08656">
    <property type="entry name" value="DASH_Dad3"/>
    <property type="match status" value="1"/>
</dbReference>
<evidence type="ECO:0000313" key="21">
    <source>
        <dbReference type="Proteomes" id="UP001141434"/>
    </source>
</evidence>
<dbReference type="RefSeq" id="XP_056508654.1">
    <property type="nucleotide sequence ID" value="XM_056658361.1"/>
</dbReference>
<sequence length="139" mass="15671">MSPDADANASRSHSHNPLLGPDHPLVSDLEQEVLDEYARLSRNVNQLSDKLADLAGSPASLTLDGLRLLERKTATVCTLLKASVYSIVLQQQIWNENEEQQQQQQQQQEHDEQERQFQDQEYHTHTGGAYDGDGDVTFQ</sequence>
<evidence type="ECO:0000256" key="7">
    <source>
        <dbReference type="ARBA" id="ARBA00022618"/>
    </source>
</evidence>
<dbReference type="OrthoDB" id="2443965at2759"/>
<dbReference type="GO" id="GO:0051010">
    <property type="term" value="F:microtubule plus-end binding"/>
    <property type="evidence" value="ECO:0007669"/>
    <property type="project" value="TreeGrafter"/>
</dbReference>
<keyword evidence="14" id="KW-0131">Cell cycle</keyword>
<dbReference type="GO" id="GO:0072686">
    <property type="term" value="C:mitotic spindle"/>
    <property type="evidence" value="ECO:0007669"/>
    <property type="project" value="InterPro"/>
</dbReference>
<feature type="compositionally biased region" description="Basic and acidic residues" evidence="19">
    <location>
        <begin position="108"/>
        <end position="124"/>
    </location>
</feature>
<feature type="coiled-coil region" evidence="18">
    <location>
        <begin position="30"/>
        <end position="57"/>
    </location>
</feature>
<evidence type="ECO:0000256" key="18">
    <source>
        <dbReference type="SAM" id="Coils"/>
    </source>
</evidence>
<evidence type="ECO:0000256" key="3">
    <source>
        <dbReference type="ARBA" id="ARBA00004629"/>
    </source>
</evidence>
<keyword evidence="10" id="KW-0159">Chromosome partition</keyword>
<feature type="region of interest" description="Disordered" evidence="19">
    <location>
        <begin position="97"/>
        <end position="139"/>
    </location>
</feature>
<accession>A0A9W9ERK9</accession>
<dbReference type="EMBL" id="JAPMSZ010000010">
    <property type="protein sequence ID" value="KAJ5086529.1"/>
    <property type="molecule type" value="Genomic_DNA"/>
</dbReference>
<evidence type="ECO:0000256" key="8">
    <source>
        <dbReference type="ARBA" id="ARBA00022701"/>
    </source>
</evidence>
<evidence type="ECO:0000256" key="4">
    <source>
        <dbReference type="ARBA" id="ARBA00006277"/>
    </source>
</evidence>
<evidence type="ECO:0000256" key="5">
    <source>
        <dbReference type="ARBA" id="ARBA00022454"/>
    </source>
</evidence>
<comment type="caution">
    <text evidence="20">The sequence shown here is derived from an EMBL/GenBank/DDBJ whole genome shotgun (WGS) entry which is preliminary data.</text>
</comment>
<dbReference type="InterPro" id="IPR013965">
    <property type="entry name" value="DASH_Dad3"/>
</dbReference>
<gene>
    <name evidence="20" type="ORF">NUU61_007836</name>
</gene>
<evidence type="ECO:0000256" key="2">
    <source>
        <dbReference type="ARBA" id="ARBA00004186"/>
    </source>
</evidence>
<evidence type="ECO:0000313" key="20">
    <source>
        <dbReference type="EMBL" id="KAJ5086529.1"/>
    </source>
</evidence>
<keyword evidence="6" id="KW-0963">Cytoplasm</keyword>
<keyword evidence="7" id="KW-0132">Cell division</keyword>
<evidence type="ECO:0000256" key="13">
    <source>
        <dbReference type="ARBA" id="ARBA00023242"/>
    </source>
</evidence>
<evidence type="ECO:0000256" key="15">
    <source>
        <dbReference type="ARBA" id="ARBA00023328"/>
    </source>
</evidence>
<dbReference type="PANTHER" id="PTHR28017">
    <property type="entry name" value="DASH COMPLEX SUBUNIT DAD3"/>
    <property type="match status" value="1"/>
</dbReference>
<dbReference type="PANTHER" id="PTHR28017:SF1">
    <property type="entry name" value="DASH COMPLEX SUBUNIT DAD3"/>
    <property type="match status" value="1"/>
</dbReference>
<proteinExistence type="inferred from homology"/>
<dbReference type="GeneID" id="81397530"/>
<keyword evidence="11" id="KW-0995">Kinetochore</keyword>
<dbReference type="GO" id="GO:0042729">
    <property type="term" value="C:DASH complex"/>
    <property type="evidence" value="ECO:0007669"/>
    <property type="project" value="InterPro"/>
</dbReference>